<sequence length="80" mass="8512">MSRGSCLLLLSAVLFNAGCRASADDCREIAQHIVALAKAEAKLVPTSEAQFETTCNEQRPTRGLVQCMLGAQSLAELEAC</sequence>
<dbReference type="RefSeq" id="WP_052550846.1">
    <property type="nucleotide sequence ID" value="NZ_JMCC02000046.1"/>
</dbReference>
<gene>
    <name evidence="2" type="ORF">DB30_05200</name>
</gene>
<name>A0A0C1ZXK7_9BACT</name>
<feature type="signal peptide" evidence="1">
    <location>
        <begin position="1"/>
        <end position="23"/>
    </location>
</feature>
<evidence type="ECO:0000313" key="2">
    <source>
        <dbReference type="EMBL" id="KIG15893.1"/>
    </source>
</evidence>
<protein>
    <recommendedName>
        <fullName evidence="4">Secreted protein</fullName>
    </recommendedName>
</protein>
<reference evidence="2 3" key="1">
    <citation type="submission" date="2014-12" db="EMBL/GenBank/DDBJ databases">
        <title>Genome assembly of Enhygromyxa salina DSM 15201.</title>
        <authorList>
            <person name="Sharma G."/>
            <person name="Subramanian S."/>
        </authorList>
    </citation>
    <scope>NUCLEOTIDE SEQUENCE [LARGE SCALE GENOMIC DNA]</scope>
    <source>
        <strain evidence="2 3">DSM 15201</strain>
    </source>
</reference>
<comment type="caution">
    <text evidence="2">The sequence shown here is derived from an EMBL/GenBank/DDBJ whole genome shotgun (WGS) entry which is preliminary data.</text>
</comment>
<proteinExistence type="predicted"/>
<evidence type="ECO:0008006" key="4">
    <source>
        <dbReference type="Google" id="ProtNLM"/>
    </source>
</evidence>
<feature type="chain" id="PRO_5002157577" description="Secreted protein" evidence="1">
    <location>
        <begin position="24"/>
        <end position="80"/>
    </location>
</feature>
<keyword evidence="1" id="KW-0732">Signal</keyword>
<dbReference type="AlphaFoldDB" id="A0A0C1ZXK7"/>
<dbReference type="EMBL" id="JMCC02000046">
    <property type="protein sequence ID" value="KIG15893.1"/>
    <property type="molecule type" value="Genomic_DNA"/>
</dbReference>
<dbReference type="Proteomes" id="UP000031599">
    <property type="component" value="Unassembled WGS sequence"/>
</dbReference>
<evidence type="ECO:0000256" key="1">
    <source>
        <dbReference type="SAM" id="SignalP"/>
    </source>
</evidence>
<organism evidence="2 3">
    <name type="scientific">Enhygromyxa salina</name>
    <dbReference type="NCBI Taxonomy" id="215803"/>
    <lineage>
        <taxon>Bacteria</taxon>
        <taxon>Pseudomonadati</taxon>
        <taxon>Myxococcota</taxon>
        <taxon>Polyangia</taxon>
        <taxon>Nannocystales</taxon>
        <taxon>Nannocystaceae</taxon>
        <taxon>Enhygromyxa</taxon>
    </lineage>
</organism>
<evidence type="ECO:0000313" key="3">
    <source>
        <dbReference type="Proteomes" id="UP000031599"/>
    </source>
</evidence>
<accession>A0A0C1ZXK7</accession>